<evidence type="ECO:0000313" key="2">
    <source>
        <dbReference type="EMBL" id="SEW29714.1"/>
    </source>
</evidence>
<feature type="transmembrane region" description="Helical" evidence="1">
    <location>
        <begin position="6"/>
        <end position="23"/>
    </location>
</feature>
<gene>
    <name evidence="2" type="ORF">SAMN04488515_2101</name>
</gene>
<dbReference type="OrthoDB" id="7652057at2"/>
<feature type="transmembrane region" description="Helical" evidence="1">
    <location>
        <begin position="73"/>
        <end position="97"/>
    </location>
</feature>
<accession>A0A1I0QQH1</accession>
<reference evidence="2 3" key="1">
    <citation type="submission" date="2016-10" db="EMBL/GenBank/DDBJ databases">
        <authorList>
            <person name="de Groot N.N."/>
        </authorList>
    </citation>
    <scope>NUCLEOTIDE SEQUENCE [LARGE SCALE GENOMIC DNA]</scope>
    <source>
        <strain evidence="2 3">DSM 17925</strain>
    </source>
</reference>
<protein>
    <submittedName>
        <fullName evidence="2">Uncharacterized protein</fullName>
    </submittedName>
</protein>
<keyword evidence="1" id="KW-0472">Membrane</keyword>
<dbReference type="Proteomes" id="UP000199167">
    <property type="component" value="Unassembled WGS sequence"/>
</dbReference>
<keyword evidence="1" id="KW-1133">Transmembrane helix</keyword>
<evidence type="ECO:0000313" key="3">
    <source>
        <dbReference type="Proteomes" id="UP000199167"/>
    </source>
</evidence>
<sequence length="111" mass="11879">MNDVVAIDVLVPALVLAILGWVVPQLLAKIMPEGVAALVAIGVLSLLILLVLATLTFALLYAVRGHEVQNMAFLAALFLFGRAGLLSAIIWAPVVAISTANLPRHWTKETW</sequence>
<feature type="transmembrane region" description="Helical" evidence="1">
    <location>
        <begin position="35"/>
        <end position="61"/>
    </location>
</feature>
<dbReference type="AlphaFoldDB" id="A0A1I0QQH1"/>
<dbReference type="RefSeq" id="WP_089993656.1">
    <property type="nucleotide sequence ID" value="NZ_FOIZ01000001.1"/>
</dbReference>
<organism evidence="2 3">
    <name type="scientific">Cognatiyoonia koreensis</name>
    <dbReference type="NCBI Taxonomy" id="364200"/>
    <lineage>
        <taxon>Bacteria</taxon>
        <taxon>Pseudomonadati</taxon>
        <taxon>Pseudomonadota</taxon>
        <taxon>Alphaproteobacteria</taxon>
        <taxon>Rhodobacterales</taxon>
        <taxon>Paracoccaceae</taxon>
        <taxon>Cognatiyoonia</taxon>
    </lineage>
</organism>
<keyword evidence="1" id="KW-0812">Transmembrane</keyword>
<name>A0A1I0QQH1_9RHOB</name>
<dbReference type="EMBL" id="FOIZ01000001">
    <property type="protein sequence ID" value="SEW29714.1"/>
    <property type="molecule type" value="Genomic_DNA"/>
</dbReference>
<dbReference type="STRING" id="364200.SAMN04488515_2101"/>
<evidence type="ECO:0000256" key="1">
    <source>
        <dbReference type="SAM" id="Phobius"/>
    </source>
</evidence>
<proteinExistence type="predicted"/>
<keyword evidence="3" id="KW-1185">Reference proteome</keyword>